<keyword evidence="1" id="KW-0812">Transmembrane</keyword>
<dbReference type="RefSeq" id="WP_173222930.1">
    <property type="nucleotide sequence ID" value="NZ_CP048104.1"/>
</dbReference>
<dbReference type="KEGG" id="kpul:GXN76_10440"/>
<gene>
    <name evidence="2" type="ORF">GXN76_10440</name>
</gene>
<keyword evidence="3" id="KW-1185">Reference proteome</keyword>
<keyword evidence="1" id="KW-0472">Membrane</keyword>
<dbReference type="Proteomes" id="UP000503088">
    <property type="component" value="Chromosome"/>
</dbReference>
<evidence type="ECO:0000256" key="1">
    <source>
        <dbReference type="SAM" id="Phobius"/>
    </source>
</evidence>
<dbReference type="EMBL" id="CP048104">
    <property type="protein sequence ID" value="QKG84845.1"/>
    <property type="molecule type" value="Genomic_DNA"/>
</dbReference>
<name>A0A7D3Y5E8_9BACL</name>
<feature type="transmembrane region" description="Helical" evidence="1">
    <location>
        <begin position="12"/>
        <end position="33"/>
    </location>
</feature>
<evidence type="ECO:0000313" key="3">
    <source>
        <dbReference type="Proteomes" id="UP000503088"/>
    </source>
</evidence>
<organism evidence="2 3">
    <name type="scientific">Kroppenstedtia pulmonis</name>
    <dbReference type="NCBI Taxonomy" id="1380685"/>
    <lineage>
        <taxon>Bacteria</taxon>
        <taxon>Bacillati</taxon>
        <taxon>Bacillota</taxon>
        <taxon>Bacilli</taxon>
        <taxon>Bacillales</taxon>
        <taxon>Thermoactinomycetaceae</taxon>
        <taxon>Kroppenstedtia</taxon>
    </lineage>
</organism>
<accession>A0A7D3Y5E8</accession>
<reference evidence="2 3" key="1">
    <citation type="submission" date="2020-01" db="EMBL/GenBank/DDBJ databases">
        <authorList>
            <person name="Gulvik C.A."/>
            <person name="Batra D.G."/>
        </authorList>
    </citation>
    <scope>NUCLEOTIDE SEQUENCE [LARGE SCALE GENOMIC DNA]</scope>
    <source>
        <strain evidence="2 3">W9323</strain>
    </source>
</reference>
<sequence length="130" mass="14521">MKGAPIWKDQRGLVLPMVLAVMILVFMLVTAAVSQAVSHRQAASGEWEMIQAQYAAESGIARMQQKLRSDPGWSGTLVTRINGMKASTTIVKKRSRMIQIRSVAKGKRVRQTVTVELDSQTLQIEKWTRP</sequence>
<dbReference type="AlphaFoldDB" id="A0A7D3Y5E8"/>
<evidence type="ECO:0000313" key="2">
    <source>
        <dbReference type="EMBL" id="QKG84845.1"/>
    </source>
</evidence>
<protein>
    <submittedName>
        <fullName evidence="2">Uncharacterized protein</fullName>
    </submittedName>
</protein>
<proteinExistence type="predicted"/>
<keyword evidence="1" id="KW-1133">Transmembrane helix</keyword>